<sequence length="369" mass="38714">MRFSAKVAAVCCAVSLLGACARPPVPGEDGAEKQAPAVSPGLPAAAKPYAAPARPPLEEAPLVVQASADAEDRLGKAARGALVDSGGYHGYKMAREAPDWSEDGVFVDFMSPDGSLACTGGVHGVMCQSASPAFPKPPRPTNSPAPVAWQPLISLTTKDLSFGVFGGGVNVFPFSKPLPAGSTIRLGEIECAGETDGITCVNYRNSTGFEATRDALTPLRSPDPLPADSRAEPRTPGSKYCGALVTERAVEQAAEQSWPTTGKLGHWRLDVANPYTCADVQPAMARREQYQGQTLWSVGVLIFDKGRFVGPATDRPYDNLSAEPDPDDPTLVRLRFALKQGGSGSARAQCRDGKVVLLDSIPDGAQQAP</sequence>
<accession>E5XPL4</accession>
<dbReference type="Proteomes" id="UP000004816">
    <property type="component" value="Unassembled WGS sequence"/>
</dbReference>
<dbReference type="STRING" id="679197.HMPREF9336_01436"/>
<evidence type="ECO:0000256" key="2">
    <source>
        <dbReference type="SAM" id="SignalP"/>
    </source>
</evidence>
<dbReference type="OrthoDB" id="4760714at2"/>
<dbReference type="HOGENOM" id="CLU_756082_0_0_11"/>
<name>E5XPL4_SEGRC</name>
<gene>
    <name evidence="3" type="ORF">HMPREF9336_01436</name>
</gene>
<proteinExistence type="predicted"/>
<dbReference type="AlphaFoldDB" id="E5XPL4"/>
<feature type="chain" id="PRO_5003200215" evidence="2">
    <location>
        <begin position="22"/>
        <end position="369"/>
    </location>
</feature>
<feature type="signal peptide" evidence="2">
    <location>
        <begin position="1"/>
        <end position="21"/>
    </location>
</feature>
<evidence type="ECO:0000313" key="3">
    <source>
        <dbReference type="EMBL" id="EFV13701.2"/>
    </source>
</evidence>
<keyword evidence="4" id="KW-1185">Reference proteome</keyword>
<evidence type="ECO:0000256" key="1">
    <source>
        <dbReference type="SAM" id="MobiDB-lite"/>
    </source>
</evidence>
<reference evidence="3 4" key="1">
    <citation type="journal article" date="2011" name="Stand. Genomic Sci.">
        <title>High quality draft genome sequence of Segniliparus rugosus CDC 945(T)= (ATCC BAA-974(T)).</title>
        <authorList>
            <person name="Earl A.M."/>
            <person name="Desjardins C.A."/>
            <person name="Fitzgerald M.G."/>
            <person name="Arachchi H.M."/>
            <person name="Zeng Q."/>
            <person name="Mehta T."/>
            <person name="Griggs A."/>
            <person name="Birren B.W."/>
            <person name="Toney N.C."/>
            <person name="Carr J."/>
            <person name="Posey J."/>
            <person name="Butler W.R."/>
        </authorList>
    </citation>
    <scope>NUCLEOTIDE SEQUENCE [LARGE SCALE GENOMIC DNA]</scope>
    <source>
        <strain evidence="4">ATCC BAA-974 / DSM 45345 / CCUG 50838 / CIP 108380 / JCM 13579 / CDC 945</strain>
    </source>
</reference>
<feature type="region of interest" description="Disordered" evidence="1">
    <location>
        <begin position="217"/>
        <end position="237"/>
    </location>
</feature>
<protein>
    <submittedName>
        <fullName evidence="3">Uncharacterized protein</fullName>
    </submittedName>
</protein>
<dbReference type="PROSITE" id="PS51257">
    <property type="entry name" value="PROKAR_LIPOPROTEIN"/>
    <property type="match status" value="1"/>
</dbReference>
<dbReference type="RefSeq" id="WP_021030922.1">
    <property type="nucleotide sequence ID" value="NZ_KI391954.1"/>
</dbReference>
<keyword evidence="2" id="KW-0732">Signal</keyword>
<evidence type="ECO:0000313" key="4">
    <source>
        <dbReference type="Proteomes" id="UP000004816"/>
    </source>
</evidence>
<organism evidence="3 4">
    <name type="scientific">Segniliparus rugosus (strain ATCC BAA-974 / DSM 45345 / CCUG 50838 / CIP 108380 / JCM 13579 / CDC 945)</name>
    <dbReference type="NCBI Taxonomy" id="679197"/>
    <lineage>
        <taxon>Bacteria</taxon>
        <taxon>Bacillati</taxon>
        <taxon>Actinomycetota</taxon>
        <taxon>Actinomycetes</taxon>
        <taxon>Mycobacteriales</taxon>
        <taxon>Segniliparaceae</taxon>
        <taxon>Segniliparus</taxon>
    </lineage>
</organism>
<dbReference type="EMBL" id="ACZI02000003">
    <property type="protein sequence ID" value="EFV13701.2"/>
    <property type="molecule type" value="Genomic_DNA"/>
</dbReference>
<comment type="caution">
    <text evidence="3">The sequence shown here is derived from an EMBL/GenBank/DDBJ whole genome shotgun (WGS) entry which is preliminary data.</text>
</comment>